<sequence length="320" mass="36074">MRSVSVSLFSLFISFCSVSALQLSRKGERGVQVEFVPYTITDFHGEEILHVFRDDKPRSFFQATINLDAEKLFKNYGLTADFDIIQDFQYTEEVQSQPEFQEFVMKVAQGVKKSVLQRRAMASLAFIIDNKLANWDFKDTLNQKFKEMSGYRKVVQLLKEDGFSLTLPTEPPMHEVELIRLNVDFGTSSPIPTVWVADTKTVELPNPPHGTEELFDLTKQLMHPEGFRTFVPSPAELVKKDGLAHGVPAMALKVDGKSTEPLGLLFNMNELSVKQGVSSGLAPGMIRVDTANREFWRMVEKNQNLAKLLAVDVDFATSSE</sequence>
<evidence type="ECO:0000313" key="2">
    <source>
        <dbReference type="EMBL" id="CEM53626.1"/>
    </source>
</evidence>
<feature type="signal peptide" evidence="1">
    <location>
        <begin position="1"/>
        <end position="20"/>
    </location>
</feature>
<protein>
    <submittedName>
        <fullName evidence="2">Uncharacterized protein</fullName>
    </submittedName>
</protein>
<evidence type="ECO:0000256" key="1">
    <source>
        <dbReference type="SAM" id="SignalP"/>
    </source>
</evidence>
<accession>A0A0G4I9E6</accession>
<dbReference type="AlphaFoldDB" id="A0A0G4I9E6"/>
<gene>
    <name evidence="2" type="ORF">Cvel_12112</name>
</gene>
<proteinExistence type="predicted"/>
<keyword evidence="1" id="KW-0732">Signal</keyword>
<reference evidence="2" key="1">
    <citation type="submission" date="2014-11" db="EMBL/GenBank/DDBJ databases">
        <authorList>
            <person name="Otto D Thomas"/>
            <person name="Naeem Raeece"/>
        </authorList>
    </citation>
    <scope>NUCLEOTIDE SEQUENCE</scope>
</reference>
<feature type="chain" id="PRO_5005192740" evidence="1">
    <location>
        <begin position="21"/>
        <end position="320"/>
    </location>
</feature>
<organism evidence="2">
    <name type="scientific">Chromera velia CCMP2878</name>
    <dbReference type="NCBI Taxonomy" id="1169474"/>
    <lineage>
        <taxon>Eukaryota</taxon>
        <taxon>Sar</taxon>
        <taxon>Alveolata</taxon>
        <taxon>Colpodellida</taxon>
        <taxon>Chromeraceae</taxon>
        <taxon>Chromera</taxon>
    </lineage>
</organism>
<dbReference type="VEuPathDB" id="CryptoDB:Cvel_12112"/>
<dbReference type="EMBL" id="CDMZ01005711">
    <property type="protein sequence ID" value="CEM53626.1"/>
    <property type="molecule type" value="Genomic_DNA"/>
</dbReference>
<name>A0A0G4I9E6_9ALVE</name>